<feature type="region of interest" description="Disordered" evidence="1">
    <location>
        <begin position="129"/>
        <end position="154"/>
    </location>
</feature>
<protein>
    <submittedName>
        <fullName evidence="3">Uncharacterized protein</fullName>
    </submittedName>
</protein>
<proteinExistence type="predicted"/>
<feature type="transmembrane region" description="Helical" evidence="2">
    <location>
        <begin position="186"/>
        <end position="209"/>
    </location>
</feature>
<name>A0A9P4Q8U0_9PEZI</name>
<sequence length="273" mass="30004">MLSPFLKKKKSVRFSLDPDSNLELTPTASLSSSSSDSTNNTTSRAHQVFQAYSFGSSAWTILQAAPLLLFPNLIVSLCATSDDSTAPSPRRMTDLESYLCRTLGLTLLALSIMSLLLSGVVPLTNRESFLQPSESSPPSSEVGTSSGNDVEGGNGTDPYAYPTLTVTTFFHGIMAFYLYTRFQYSGAFAFAMGALFSTGLFCFGLWVILFGSDKGKFSKTTGADKRTSGFPFGNKESAKEKKRESRREEKEEKEREKDEKRRSRKSVLRTKSS</sequence>
<evidence type="ECO:0000256" key="1">
    <source>
        <dbReference type="SAM" id="MobiDB-lite"/>
    </source>
</evidence>
<feature type="region of interest" description="Disordered" evidence="1">
    <location>
        <begin position="218"/>
        <end position="273"/>
    </location>
</feature>
<accession>A0A9P4Q8U0</accession>
<dbReference type="PANTHER" id="PTHR39605">
    <property type="entry name" value="MAJOR FACILITATOR SUPERFAMILY (MFS) PROFILE DOMAIN-CONTAINING PROTEIN"/>
    <property type="match status" value="1"/>
</dbReference>
<gene>
    <name evidence="3" type="ORF">K431DRAFT_283544</name>
</gene>
<organism evidence="3 4">
    <name type="scientific">Polychaeton citri CBS 116435</name>
    <dbReference type="NCBI Taxonomy" id="1314669"/>
    <lineage>
        <taxon>Eukaryota</taxon>
        <taxon>Fungi</taxon>
        <taxon>Dikarya</taxon>
        <taxon>Ascomycota</taxon>
        <taxon>Pezizomycotina</taxon>
        <taxon>Dothideomycetes</taxon>
        <taxon>Dothideomycetidae</taxon>
        <taxon>Capnodiales</taxon>
        <taxon>Capnodiaceae</taxon>
        <taxon>Polychaeton</taxon>
    </lineage>
</organism>
<dbReference type="PANTHER" id="PTHR39605:SF1">
    <property type="entry name" value="MAJOR FACILITATOR SUPERFAMILY (MFS) PROFILE DOMAIN-CONTAINING PROTEIN"/>
    <property type="match status" value="1"/>
</dbReference>
<comment type="caution">
    <text evidence="3">The sequence shown here is derived from an EMBL/GenBank/DDBJ whole genome shotgun (WGS) entry which is preliminary data.</text>
</comment>
<keyword evidence="4" id="KW-1185">Reference proteome</keyword>
<dbReference type="AlphaFoldDB" id="A0A9P4Q8U0"/>
<dbReference type="OrthoDB" id="2550114at2759"/>
<feature type="compositionally biased region" description="Basic and acidic residues" evidence="1">
    <location>
        <begin position="236"/>
        <end position="261"/>
    </location>
</feature>
<dbReference type="EMBL" id="MU003780">
    <property type="protein sequence ID" value="KAF2722718.1"/>
    <property type="molecule type" value="Genomic_DNA"/>
</dbReference>
<evidence type="ECO:0000313" key="4">
    <source>
        <dbReference type="Proteomes" id="UP000799441"/>
    </source>
</evidence>
<keyword evidence="2" id="KW-1133">Transmembrane helix</keyword>
<evidence type="ECO:0000313" key="3">
    <source>
        <dbReference type="EMBL" id="KAF2722718.1"/>
    </source>
</evidence>
<evidence type="ECO:0000256" key="2">
    <source>
        <dbReference type="SAM" id="Phobius"/>
    </source>
</evidence>
<reference evidence="3" key="1">
    <citation type="journal article" date="2020" name="Stud. Mycol.">
        <title>101 Dothideomycetes genomes: a test case for predicting lifestyles and emergence of pathogens.</title>
        <authorList>
            <person name="Haridas S."/>
            <person name="Albert R."/>
            <person name="Binder M."/>
            <person name="Bloem J."/>
            <person name="Labutti K."/>
            <person name="Salamov A."/>
            <person name="Andreopoulos B."/>
            <person name="Baker S."/>
            <person name="Barry K."/>
            <person name="Bills G."/>
            <person name="Bluhm B."/>
            <person name="Cannon C."/>
            <person name="Castanera R."/>
            <person name="Culley D."/>
            <person name="Daum C."/>
            <person name="Ezra D."/>
            <person name="Gonzalez J."/>
            <person name="Henrissat B."/>
            <person name="Kuo A."/>
            <person name="Liang C."/>
            <person name="Lipzen A."/>
            <person name="Lutzoni F."/>
            <person name="Magnuson J."/>
            <person name="Mondo S."/>
            <person name="Nolan M."/>
            <person name="Ohm R."/>
            <person name="Pangilinan J."/>
            <person name="Park H.-J."/>
            <person name="Ramirez L."/>
            <person name="Alfaro M."/>
            <person name="Sun H."/>
            <person name="Tritt A."/>
            <person name="Yoshinaga Y."/>
            <person name="Zwiers L.-H."/>
            <person name="Turgeon B."/>
            <person name="Goodwin S."/>
            <person name="Spatafora J."/>
            <person name="Crous P."/>
            <person name="Grigoriev I."/>
        </authorList>
    </citation>
    <scope>NUCLEOTIDE SEQUENCE</scope>
    <source>
        <strain evidence="3">CBS 116435</strain>
    </source>
</reference>
<feature type="transmembrane region" description="Helical" evidence="2">
    <location>
        <begin position="159"/>
        <end position="179"/>
    </location>
</feature>
<feature type="compositionally biased region" description="Basic residues" evidence="1">
    <location>
        <begin position="262"/>
        <end position="273"/>
    </location>
</feature>
<keyword evidence="2" id="KW-0472">Membrane</keyword>
<feature type="transmembrane region" description="Helical" evidence="2">
    <location>
        <begin position="98"/>
        <end position="121"/>
    </location>
</feature>
<dbReference type="Proteomes" id="UP000799441">
    <property type="component" value="Unassembled WGS sequence"/>
</dbReference>
<feature type="compositionally biased region" description="Low complexity" evidence="1">
    <location>
        <begin position="129"/>
        <end position="146"/>
    </location>
</feature>
<keyword evidence="2" id="KW-0812">Transmembrane</keyword>